<proteinExistence type="predicted"/>
<feature type="transmembrane region" description="Helical" evidence="5">
    <location>
        <begin position="12"/>
        <end position="31"/>
    </location>
</feature>
<feature type="transmembrane region" description="Helical" evidence="5">
    <location>
        <begin position="126"/>
        <end position="149"/>
    </location>
</feature>
<gene>
    <name evidence="6" type="ORF">D1953_15350</name>
</gene>
<dbReference type="Gene3D" id="1.20.1530.20">
    <property type="match status" value="1"/>
</dbReference>
<dbReference type="AlphaFoldDB" id="A0A398B1G4"/>
<keyword evidence="3 5" id="KW-1133">Transmembrane helix</keyword>
<dbReference type="PANTHER" id="PTHR10361:SF28">
    <property type="entry name" value="P3 PROTEIN-RELATED"/>
    <property type="match status" value="1"/>
</dbReference>
<dbReference type="InterPro" id="IPR004710">
    <property type="entry name" value="Bilac:Na_transpt"/>
</dbReference>
<comment type="caution">
    <text evidence="6">The sequence shown here is derived from an EMBL/GenBank/DDBJ whole genome shotgun (WGS) entry which is preliminary data.</text>
</comment>
<comment type="subcellular location">
    <subcellularLocation>
        <location evidence="1">Membrane</location>
        <topology evidence="1">Multi-pass membrane protein</topology>
    </subcellularLocation>
</comment>
<evidence type="ECO:0000256" key="4">
    <source>
        <dbReference type="ARBA" id="ARBA00023136"/>
    </source>
</evidence>
<evidence type="ECO:0000256" key="1">
    <source>
        <dbReference type="ARBA" id="ARBA00004141"/>
    </source>
</evidence>
<feature type="transmembrane region" description="Helical" evidence="5">
    <location>
        <begin position="37"/>
        <end position="55"/>
    </location>
</feature>
<feature type="transmembrane region" description="Helical" evidence="5">
    <location>
        <begin position="256"/>
        <end position="280"/>
    </location>
</feature>
<dbReference type="PANTHER" id="PTHR10361">
    <property type="entry name" value="SODIUM-BILE ACID COTRANSPORTER"/>
    <property type="match status" value="1"/>
</dbReference>
<name>A0A398B1G4_9BACI</name>
<evidence type="ECO:0000313" key="7">
    <source>
        <dbReference type="Proteomes" id="UP000266016"/>
    </source>
</evidence>
<evidence type="ECO:0000256" key="3">
    <source>
        <dbReference type="ARBA" id="ARBA00022989"/>
    </source>
</evidence>
<protein>
    <submittedName>
        <fullName evidence="6">Bile acid:sodium symporter family protein</fullName>
    </submittedName>
</protein>
<evidence type="ECO:0000256" key="5">
    <source>
        <dbReference type="SAM" id="Phobius"/>
    </source>
</evidence>
<feature type="transmembrane region" description="Helical" evidence="5">
    <location>
        <begin position="98"/>
        <end position="119"/>
    </location>
</feature>
<feature type="transmembrane region" description="Helical" evidence="5">
    <location>
        <begin position="286"/>
        <end position="307"/>
    </location>
</feature>
<feature type="transmembrane region" description="Helical" evidence="5">
    <location>
        <begin position="195"/>
        <end position="218"/>
    </location>
</feature>
<dbReference type="Pfam" id="PF01758">
    <property type="entry name" value="SBF"/>
    <property type="match status" value="1"/>
</dbReference>
<keyword evidence="7" id="KW-1185">Reference proteome</keyword>
<dbReference type="InterPro" id="IPR038770">
    <property type="entry name" value="Na+/solute_symporter_sf"/>
</dbReference>
<dbReference type="EMBL" id="QWVS01000032">
    <property type="protein sequence ID" value="RID83677.1"/>
    <property type="molecule type" value="Genomic_DNA"/>
</dbReference>
<keyword evidence="2 5" id="KW-0812">Transmembrane</keyword>
<dbReference type="InterPro" id="IPR002657">
    <property type="entry name" value="BilAc:Na_symport/Acr3"/>
</dbReference>
<dbReference type="Proteomes" id="UP000266016">
    <property type="component" value="Unassembled WGS sequence"/>
</dbReference>
<feature type="transmembrane region" description="Helical" evidence="5">
    <location>
        <begin position="161"/>
        <end position="183"/>
    </location>
</feature>
<evidence type="ECO:0000256" key="2">
    <source>
        <dbReference type="ARBA" id="ARBA00022692"/>
    </source>
</evidence>
<keyword evidence="4 5" id="KW-0472">Membrane</keyword>
<feature type="transmembrane region" description="Helical" evidence="5">
    <location>
        <begin position="224"/>
        <end position="244"/>
    </location>
</feature>
<evidence type="ECO:0000313" key="6">
    <source>
        <dbReference type="EMBL" id="RID83677.1"/>
    </source>
</evidence>
<organism evidence="6 7">
    <name type="scientific">Peribacillus asahii</name>
    <dbReference type="NCBI Taxonomy" id="228899"/>
    <lineage>
        <taxon>Bacteria</taxon>
        <taxon>Bacillati</taxon>
        <taxon>Bacillota</taxon>
        <taxon>Bacilli</taxon>
        <taxon>Bacillales</taxon>
        <taxon>Bacillaceae</taxon>
        <taxon>Peribacillus</taxon>
    </lineage>
</organism>
<accession>A0A398B1G4</accession>
<reference evidence="6 7" key="1">
    <citation type="submission" date="2018-08" db="EMBL/GenBank/DDBJ databases">
        <title>Bacillus jemisoniae sp. nov., Bacillus chryseoplanitiae sp. nov., Bacillus resnikiae sp. nov., and Bacillus frankliniae sp. nov., isolated from Viking spacecraft and associated surfaces.</title>
        <authorList>
            <person name="Seuylemezian A."/>
            <person name="Vaishampayan P."/>
        </authorList>
    </citation>
    <scope>NUCLEOTIDE SEQUENCE [LARGE SCALE GENOMIC DNA]</scope>
    <source>
        <strain evidence="6 7">MA001</strain>
    </source>
</reference>
<feature type="transmembrane region" description="Helical" evidence="5">
    <location>
        <begin position="67"/>
        <end position="86"/>
    </location>
</feature>
<sequence>MFDKLNSILGRFLPIMIPSSLLIGIFIGDSMQEVKFLIPWIFAVMTFSGSLGSNFKQLTMALHNPFPIILVMTILHVIMPGIAWGIGHLLFAGDFDTMTGLILSVVIPTGITSFIWVVMYKGNVPVALSIILLDTLLSPVIVPLSLSIFTVQQVEIDTYKLMTDLILMIVIPSVVAMCLNHMTKGRIQPILGPKLAVFTKLGIAAIVVINGGIVSHYFREMNGRIVFIAGTVVIIAITGYFLSWTTARAFKWNRDVAVSVAFTGGMRNISAGTVIASTYFPPKVVLPVVLGMLFQQVLASLCGKLIASYDKKQAKVSDSNYSEVVG</sequence>
<dbReference type="GO" id="GO:0016020">
    <property type="term" value="C:membrane"/>
    <property type="evidence" value="ECO:0007669"/>
    <property type="project" value="UniProtKB-SubCell"/>
</dbReference>